<dbReference type="PANTHER" id="PTHR46643:SF1">
    <property type="entry name" value="HOMEOBOX PROTEIN GOOSECOID-2"/>
    <property type="match status" value="1"/>
</dbReference>
<evidence type="ECO:0000313" key="8">
    <source>
        <dbReference type="WBParaSite" id="nRc.2.0.1.t31473-RA"/>
    </source>
</evidence>
<feature type="domain" description="Homeobox" evidence="6">
    <location>
        <begin position="176"/>
        <end position="223"/>
    </location>
</feature>
<evidence type="ECO:0000256" key="1">
    <source>
        <dbReference type="ARBA" id="ARBA00004123"/>
    </source>
</evidence>
<dbReference type="GO" id="GO:0005634">
    <property type="term" value="C:nucleus"/>
    <property type="evidence" value="ECO:0007669"/>
    <property type="project" value="UniProtKB-SubCell"/>
</dbReference>
<dbReference type="Proteomes" id="UP000887565">
    <property type="component" value="Unplaced"/>
</dbReference>
<evidence type="ECO:0000313" key="7">
    <source>
        <dbReference type="Proteomes" id="UP000887565"/>
    </source>
</evidence>
<keyword evidence="3 4" id="KW-0238">DNA-binding</keyword>
<feature type="region of interest" description="Disordered" evidence="5">
    <location>
        <begin position="33"/>
        <end position="75"/>
    </location>
</feature>
<proteinExistence type="inferred from homology"/>
<dbReference type="PANTHER" id="PTHR46643">
    <property type="entry name" value="HOMEOBOX PROTEIN GOOSECOID-RELATED"/>
    <property type="match status" value="1"/>
</dbReference>
<dbReference type="WBParaSite" id="nRc.2.0.1.t31473-RA">
    <property type="protein sequence ID" value="nRc.2.0.1.t31473-RA"/>
    <property type="gene ID" value="nRc.2.0.1.g31473"/>
</dbReference>
<comment type="subcellular location">
    <subcellularLocation>
        <location evidence="1 3 4">Nucleus</location>
    </subcellularLocation>
</comment>
<reference evidence="8" key="1">
    <citation type="submission" date="2022-11" db="UniProtKB">
        <authorList>
            <consortium name="WormBaseParasite"/>
        </authorList>
    </citation>
    <scope>IDENTIFICATION</scope>
</reference>
<name>A0A915K0U0_ROMCU</name>
<feature type="DNA-binding region" description="Homeobox" evidence="3">
    <location>
        <begin position="178"/>
        <end position="224"/>
    </location>
</feature>
<dbReference type="InterPro" id="IPR001356">
    <property type="entry name" value="HD"/>
</dbReference>
<dbReference type="SMART" id="SM00389">
    <property type="entry name" value="HOX"/>
    <property type="match status" value="1"/>
</dbReference>
<evidence type="ECO:0000256" key="4">
    <source>
        <dbReference type="RuleBase" id="RU000682"/>
    </source>
</evidence>
<evidence type="ECO:0000256" key="2">
    <source>
        <dbReference type="ARBA" id="ARBA00006503"/>
    </source>
</evidence>
<evidence type="ECO:0000256" key="3">
    <source>
        <dbReference type="PROSITE-ProRule" id="PRU00108"/>
    </source>
</evidence>
<dbReference type="PROSITE" id="PS50071">
    <property type="entry name" value="HOMEOBOX_2"/>
    <property type="match status" value="1"/>
</dbReference>
<comment type="similarity">
    <text evidence="2">Belongs to the paired homeobox family. Bicoid subfamily.</text>
</comment>
<dbReference type="Pfam" id="PF00046">
    <property type="entry name" value="Homeodomain"/>
    <property type="match status" value="1"/>
</dbReference>
<accession>A0A915K0U0</accession>
<dbReference type="InterPro" id="IPR009057">
    <property type="entry name" value="Homeodomain-like_sf"/>
</dbReference>
<feature type="compositionally biased region" description="Low complexity" evidence="5">
    <location>
        <begin position="63"/>
        <end position="74"/>
    </location>
</feature>
<protein>
    <submittedName>
        <fullName evidence="8">Homeobox domain-containing protein</fullName>
    </submittedName>
</protein>
<sequence>MNFPPTATTAAVMFPYYLPQQIKSYLSAFQAVNSSSPGPSSSPPQTQPLAKADRPVNGLNDVKTTPTTAKPPKTFSIDSILGATTSSTKSHAAQVPSKVPPPNRHLNPFLMPLTWPVGSIYPPHQGLGPAFRAPPHNMPPPFPAEFCNPGSLMAAAADGLLFGAAAHSFMGVGGGKRKRRHRTIFSEEQLAELESTFQNTHYPDVLLREQLALKTDLKEERVEATNFFCSETNHNMSAPKMKMTKEFAILGLGIGGNYVDKSNNFLNYFCVFIDKGIR</sequence>
<keyword evidence="3 4" id="KW-0539">Nucleus</keyword>
<evidence type="ECO:0000259" key="6">
    <source>
        <dbReference type="PROSITE" id="PS50071"/>
    </source>
</evidence>
<dbReference type="GO" id="GO:0000978">
    <property type="term" value="F:RNA polymerase II cis-regulatory region sequence-specific DNA binding"/>
    <property type="evidence" value="ECO:0007669"/>
    <property type="project" value="TreeGrafter"/>
</dbReference>
<dbReference type="GO" id="GO:0000981">
    <property type="term" value="F:DNA-binding transcription factor activity, RNA polymerase II-specific"/>
    <property type="evidence" value="ECO:0007669"/>
    <property type="project" value="TreeGrafter"/>
</dbReference>
<evidence type="ECO:0000256" key="5">
    <source>
        <dbReference type="SAM" id="MobiDB-lite"/>
    </source>
</evidence>
<keyword evidence="7" id="KW-1185">Reference proteome</keyword>
<organism evidence="7 8">
    <name type="scientific">Romanomermis culicivorax</name>
    <name type="common">Nematode worm</name>
    <dbReference type="NCBI Taxonomy" id="13658"/>
    <lineage>
        <taxon>Eukaryota</taxon>
        <taxon>Metazoa</taxon>
        <taxon>Ecdysozoa</taxon>
        <taxon>Nematoda</taxon>
        <taxon>Enoplea</taxon>
        <taxon>Dorylaimia</taxon>
        <taxon>Mermithida</taxon>
        <taxon>Mermithoidea</taxon>
        <taxon>Mermithidae</taxon>
        <taxon>Romanomermis</taxon>
    </lineage>
</organism>
<dbReference type="SUPFAM" id="SSF46689">
    <property type="entry name" value="Homeodomain-like"/>
    <property type="match status" value="1"/>
</dbReference>
<dbReference type="AlphaFoldDB" id="A0A915K0U0"/>
<dbReference type="Gene3D" id="1.10.10.60">
    <property type="entry name" value="Homeodomain-like"/>
    <property type="match status" value="1"/>
</dbReference>
<dbReference type="InterPro" id="IPR051440">
    <property type="entry name" value="Goosecoid-like_HB"/>
</dbReference>
<keyword evidence="3 4" id="KW-0371">Homeobox</keyword>
<dbReference type="CDD" id="cd00086">
    <property type="entry name" value="homeodomain"/>
    <property type="match status" value="1"/>
</dbReference>